<proteinExistence type="predicted"/>
<evidence type="ECO:0000313" key="3">
    <source>
        <dbReference type="Proteomes" id="UP000241209"/>
    </source>
</evidence>
<evidence type="ECO:0000313" key="2">
    <source>
        <dbReference type="EMBL" id="PTI27758.1"/>
    </source>
</evidence>
<evidence type="ECO:0000256" key="1">
    <source>
        <dbReference type="SAM" id="Phobius"/>
    </source>
</evidence>
<protein>
    <submittedName>
        <fullName evidence="2">Uncharacterized protein</fullName>
    </submittedName>
</protein>
<feature type="transmembrane region" description="Helical" evidence="1">
    <location>
        <begin position="38"/>
        <end position="62"/>
    </location>
</feature>
<dbReference type="Proteomes" id="UP000241209">
    <property type="component" value="Unassembled WGS sequence"/>
</dbReference>
<gene>
    <name evidence="2" type="ORF">BU072_12895</name>
</gene>
<comment type="caution">
    <text evidence="2">The sequence shown here is derived from an EMBL/GenBank/DDBJ whole genome shotgun (WGS) entry which is preliminary data.</text>
</comment>
<reference evidence="2 3" key="1">
    <citation type="journal article" date="2016" name="Front. Microbiol.">
        <title>Comprehensive Phylogenetic Analysis of Bovine Non-aureus Staphylococci Species Based on Whole-Genome Sequencing.</title>
        <authorList>
            <person name="Naushad S."/>
            <person name="Barkema H.W."/>
            <person name="Luby C."/>
            <person name="Condas L.A."/>
            <person name="Nobrega D.B."/>
            <person name="Carson D.A."/>
            <person name="De Buck J."/>
        </authorList>
    </citation>
    <scope>NUCLEOTIDE SEQUENCE [LARGE SCALE GENOMIC DNA]</scope>
    <source>
        <strain evidence="2 3">SNUC 2204</strain>
    </source>
</reference>
<sequence>MKSNLLFEGLKVIATLILTLITIKFFPDKTKINKEVFAIAILILAYLIYLFIKFLFAIFFPIRVSSSISNNKSPHKLSTHIVYSKKEKIEKEIKLELKIQYKYLSKIVHIFIKWLLKDTDIYLTIETSEKTVFLRGDSYKIIKPFNNQNAKINLNDKINKIMDINDLKEKNEEGYNIYIRVNKGEKVSIETNILSNLIVENRNNNNFKAFLLKVLTRKTKIDKNNFDHKIYIYEQE</sequence>
<dbReference type="RefSeq" id="WP_107557417.1">
    <property type="nucleotide sequence ID" value="NZ_CANQVP010000051.1"/>
</dbReference>
<keyword evidence="1" id="KW-0812">Transmembrane</keyword>
<dbReference type="AlphaFoldDB" id="A0A2T4PQD1"/>
<dbReference type="EMBL" id="PZFK01000044">
    <property type="protein sequence ID" value="PTI27758.1"/>
    <property type="molecule type" value="Genomic_DNA"/>
</dbReference>
<keyword evidence="1" id="KW-1133">Transmembrane helix</keyword>
<feature type="transmembrane region" description="Helical" evidence="1">
    <location>
        <begin position="6"/>
        <end position="26"/>
    </location>
</feature>
<accession>A0A2T4PQD1</accession>
<keyword evidence="1" id="KW-0472">Membrane</keyword>
<organism evidence="2 3">
    <name type="scientific">Mammaliicoccus vitulinus</name>
    <dbReference type="NCBI Taxonomy" id="71237"/>
    <lineage>
        <taxon>Bacteria</taxon>
        <taxon>Bacillati</taxon>
        <taxon>Bacillota</taxon>
        <taxon>Bacilli</taxon>
        <taxon>Bacillales</taxon>
        <taxon>Staphylococcaceae</taxon>
        <taxon>Mammaliicoccus</taxon>
    </lineage>
</organism>
<name>A0A2T4PQD1_9STAP</name>